<evidence type="ECO:0000259" key="2">
    <source>
        <dbReference type="PROSITE" id="PS50110"/>
    </source>
</evidence>
<dbReference type="PANTHER" id="PTHR44520">
    <property type="entry name" value="RESPONSE REGULATOR RCP1-RELATED"/>
    <property type="match status" value="1"/>
</dbReference>
<keyword evidence="4" id="KW-1185">Reference proteome</keyword>
<feature type="modified residue" description="4-aspartylphosphate" evidence="1">
    <location>
        <position position="64"/>
    </location>
</feature>
<dbReference type="RefSeq" id="WP_345258187.1">
    <property type="nucleotide sequence ID" value="NZ_BAABGY010000018.1"/>
</dbReference>
<dbReference type="SUPFAM" id="SSF52172">
    <property type="entry name" value="CheY-like"/>
    <property type="match status" value="1"/>
</dbReference>
<protein>
    <submittedName>
        <fullName evidence="3">Response regulator</fullName>
    </submittedName>
</protein>
<dbReference type="SMART" id="SM00448">
    <property type="entry name" value="REC"/>
    <property type="match status" value="1"/>
</dbReference>
<evidence type="ECO:0000256" key="1">
    <source>
        <dbReference type="PROSITE-ProRule" id="PRU00169"/>
    </source>
</evidence>
<gene>
    <name evidence="3" type="ORF">GCM10023184_44320</name>
</gene>
<feature type="domain" description="Response regulatory" evidence="2">
    <location>
        <begin position="7"/>
        <end position="130"/>
    </location>
</feature>
<accession>A0ABP8HSR3</accession>
<dbReference type="Pfam" id="PF00072">
    <property type="entry name" value="Response_reg"/>
    <property type="match status" value="1"/>
</dbReference>
<dbReference type="PROSITE" id="PS50110">
    <property type="entry name" value="RESPONSE_REGULATORY"/>
    <property type="match status" value="1"/>
</dbReference>
<reference evidence="4" key="1">
    <citation type="journal article" date="2019" name="Int. J. Syst. Evol. Microbiol.">
        <title>The Global Catalogue of Microorganisms (GCM) 10K type strain sequencing project: providing services to taxonomists for standard genome sequencing and annotation.</title>
        <authorList>
            <consortium name="The Broad Institute Genomics Platform"/>
            <consortium name="The Broad Institute Genome Sequencing Center for Infectious Disease"/>
            <person name="Wu L."/>
            <person name="Ma J."/>
        </authorList>
    </citation>
    <scope>NUCLEOTIDE SEQUENCE [LARGE SCALE GENOMIC DNA]</scope>
    <source>
        <strain evidence="4">JCM 17919</strain>
    </source>
</reference>
<dbReference type="EMBL" id="BAABGY010000018">
    <property type="protein sequence ID" value="GAA4343787.1"/>
    <property type="molecule type" value="Genomic_DNA"/>
</dbReference>
<dbReference type="Gene3D" id="3.40.50.2300">
    <property type="match status" value="1"/>
</dbReference>
<evidence type="ECO:0000313" key="4">
    <source>
        <dbReference type="Proteomes" id="UP001501725"/>
    </source>
</evidence>
<dbReference type="Proteomes" id="UP001501725">
    <property type="component" value="Unassembled WGS sequence"/>
</dbReference>
<keyword evidence="1" id="KW-0597">Phosphoprotein</keyword>
<organism evidence="3 4">
    <name type="scientific">Flaviaesturariibacter amylovorans</name>
    <dbReference type="NCBI Taxonomy" id="1084520"/>
    <lineage>
        <taxon>Bacteria</taxon>
        <taxon>Pseudomonadati</taxon>
        <taxon>Bacteroidota</taxon>
        <taxon>Chitinophagia</taxon>
        <taxon>Chitinophagales</taxon>
        <taxon>Chitinophagaceae</taxon>
        <taxon>Flaviaestuariibacter</taxon>
    </lineage>
</organism>
<name>A0ABP8HSR3_9BACT</name>
<sequence length="134" mass="14991">MEPKHKTIMYVDDDADDRELLMELLLQAEPGVNVVLATNGVEALRYLDSASATGAALPCLIILDMNMPYLDGSQTFERIRADKRFSGITVVMYSSSEKPDDRVHFNSRGVEFITKPDDYTFMSRVAGHLVTRCA</sequence>
<proteinExistence type="predicted"/>
<dbReference type="InterPro" id="IPR001789">
    <property type="entry name" value="Sig_transdc_resp-reg_receiver"/>
</dbReference>
<dbReference type="InterPro" id="IPR052893">
    <property type="entry name" value="TCS_response_regulator"/>
</dbReference>
<dbReference type="InterPro" id="IPR011006">
    <property type="entry name" value="CheY-like_superfamily"/>
</dbReference>
<comment type="caution">
    <text evidence="3">The sequence shown here is derived from an EMBL/GenBank/DDBJ whole genome shotgun (WGS) entry which is preliminary data.</text>
</comment>
<evidence type="ECO:0000313" key="3">
    <source>
        <dbReference type="EMBL" id="GAA4343787.1"/>
    </source>
</evidence>